<comment type="caution">
    <text evidence="3">Lacks conserved residue(s) required for the propagation of feature annotation.</text>
</comment>
<accession>A0A2N5GNS5</accession>
<evidence type="ECO:0000256" key="2">
    <source>
        <dbReference type="ARBA" id="ARBA00022694"/>
    </source>
</evidence>
<feature type="binding site" evidence="3">
    <location>
        <position position="101"/>
    </location>
    <ligand>
        <name>ATP</name>
        <dbReference type="ChEBI" id="CHEBI:30616"/>
    </ligand>
</feature>
<keyword evidence="3" id="KW-0067">ATP-binding</keyword>
<evidence type="ECO:0000313" key="5">
    <source>
        <dbReference type="EMBL" id="PLR96255.1"/>
    </source>
</evidence>
<keyword evidence="3" id="KW-0820">tRNA-binding</keyword>
<gene>
    <name evidence="3" type="primary">tmcAL</name>
    <name evidence="4" type="ORF">CU635_07280</name>
    <name evidence="5" type="ORF">CVD25_12725</name>
</gene>
<comment type="caution">
    <text evidence="4">The sequence shown here is derived from an EMBL/GenBank/DDBJ whole genome shotgun (WGS) entry which is preliminary data.</text>
</comment>
<feature type="binding site" evidence="3">
    <location>
        <position position="187"/>
    </location>
    <ligand>
        <name>ATP</name>
        <dbReference type="ChEBI" id="CHEBI:30616"/>
    </ligand>
</feature>
<evidence type="ECO:0000256" key="3">
    <source>
        <dbReference type="HAMAP-Rule" id="MF_01539"/>
    </source>
</evidence>
<dbReference type="Pfam" id="PF05636">
    <property type="entry name" value="HIGH_NTase1"/>
    <property type="match status" value="1"/>
</dbReference>
<dbReference type="OrthoDB" id="9769796at2"/>
<sequence length="406" mass="46052">MKVVGVIVEYNPFHNGHAYHLDMAKKVTGADVAIAAMSGNFLQRGEPALVSKWTRAKMALLGGVDLVFELPYQFATQKAEVFANGAVSILSSAGCTHLCFGSESGDIDSFYTAIDFLNMHDSEFQKNIRYYLSKGVSYPKALALAFQDVKPGEEMADLSKPNNILGFQYIKSLQRLETSIEAVTVKRKSAEHHDEHFSSATIASATSIRKALFSEQGKLDEVQSLVPESTYRLLVEHFQEFGRFHSWDSYWPYLRYRLITMSPAELAQVYEVEEGLENRLISCALQAASFADFMQMVKTKRYTWTRLQRTCVHILTNTKKAEMKTVTEPNYLRLLGMSERGRDYLRNRKQHFTVPVVSRLSAFKNEQIELDIKSSRVYALGVQPDRHASGIGDEFKQHPIYLPDEK</sequence>
<keyword evidence="2 3" id="KW-0819">tRNA processing</keyword>
<dbReference type="InterPro" id="IPR008513">
    <property type="entry name" value="tRNA(Met)_cyd_acetate_ligase"/>
</dbReference>
<dbReference type="PANTHER" id="PTHR37825:SF1">
    <property type="entry name" value="TRNA(MET) CYTIDINE ACETATE LIGASE"/>
    <property type="match status" value="1"/>
</dbReference>
<dbReference type="PANTHER" id="PTHR37825">
    <property type="entry name" value="TRNA(MET) CYTIDINE ACETATE LIGASE"/>
    <property type="match status" value="1"/>
</dbReference>
<dbReference type="GO" id="GO:0000049">
    <property type="term" value="F:tRNA binding"/>
    <property type="evidence" value="ECO:0007669"/>
    <property type="project" value="UniProtKB-KW"/>
</dbReference>
<organism evidence="4 6">
    <name type="scientific">Bacillus canaveralius</name>
    <dbReference type="NCBI Taxonomy" id="1403243"/>
    <lineage>
        <taxon>Bacteria</taxon>
        <taxon>Bacillati</taxon>
        <taxon>Bacillota</taxon>
        <taxon>Bacilli</taxon>
        <taxon>Bacillales</taxon>
        <taxon>Bacillaceae</taxon>
        <taxon>Bacillus</taxon>
    </lineage>
</organism>
<reference evidence="5 7" key="2">
    <citation type="submission" date="2017-12" db="EMBL/GenBank/DDBJ databases">
        <title>Comparative Functional Genomics of Dry Heat Resistant strains isolated from the Viking Spacecraft.</title>
        <authorList>
            <person name="Seuylemezian A."/>
            <person name="Cooper K."/>
            <person name="Vaishampayan P."/>
        </authorList>
    </citation>
    <scope>NUCLEOTIDE SEQUENCE [LARGE SCALE GENOMIC DNA]</scope>
    <source>
        <strain evidence="5 7">ATCC 29669</strain>
    </source>
</reference>
<keyword evidence="4" id="KW-0808">Transferase</keyword>
<dbReference type="RefSeq" id="WP_101576507.1">
    <property type="nucleotide sequence ID" value="NZ_PGVA01000014.1"/>
</dbReference>
<comment type="function">
    <text evidence="3">Catalyzes the formation of N(4)-acetylcytidine (ac(4)C) at the wobble position of elongator tRNA(Met), using acetate and ATP as substrates. First activates an acetate ion to form acetyladenylate (Ac-AMP) and then transfers the acetyl group to tRNA to form ac(4)C34.</text>
</comment>
<comment type="catalytic activity">
    <reaction evidence="3">
        <text>cytidine(34) in elongator tRNA(Met) + acetate + ATP = N(4)-acetylcytidine(34) in elongator tRNA(Met) + AMP + diphosphate</text>
        <dbReference type="Rhea" id="RHEA:58144"/>
        <dbReference type="Rhea" id="RHEA-COMP:10693"/>
        <dbReference type="Rhea" id="RHEA-COMP:10694"/>
        <dbReference type="ChEBI" id="CHEBI:30089"/>
        <dbReference type="ChEBI" id="CHEBI:30616"/>
        <dbReference type="ChEBI" id="CHEBI:33019"/>
        <dbReference type="ChEBI" id="CHEBI:74900"/>
        <dbReference type="ChEBI" id="CHEBI:82748"/>
        <dbReference type="ChEBI" id="CHEBI:456215"/>
    </reaction>
</comment>
<comment type="subcellular location">
    <subcellularLocation>
        <location evidence="3">Cytoplasm</location>
    </subcellularLocation>
</comment>
<dbReference type="NCBIfam" id="NF010191">
    <property type="entry name" value="PRK13670.1"/>
    <property type="match status" value="1"/>
</dbReference>
<keyword evidence="1 3" id="KW-0436">Ligase</keyword>
<dbReference type="EC" id="6.3.4.-" evidence="3"/>
<dbReference type="GO" id="GO:0005524">
    <property type="term" value="F:ATP binding"/>
    <property type="evidence" value="ECO:0007669"/>
    <property type="project" value="UniProtKB-KW"/>
</dbReference>
<proteinExistence type="inferred from homology"/>
<keyword evidence="3" id="KW-0547">Nucleotide-binding</keyword>
<dbReference type="GO" id="GO:0006400">
    <property type="term" value="P:tRNA modification"/>
    <property type="evidence" value="ECO:0007669"/>
    <property type="project" value="UniProtKB-UniRule"/>
</dbReference>
<comment type="similarity">
    <text evidence="3">Belongs to the TmcAL family.</text>
</comment>
<feature type="binding site" evidence="3">
    <location>
        <position position="162"/>
    </location>
    <ligand>
        <name>ATP</name>
        <dbReference type="ChEBI" id="CHEBI:30616"/>
    </ligand>
</feature>
<keyword evidence="7" id="KW-1185">Reference proteome</keyword>
<dbReference type="Proteomes" id="UP000235114">
    <property type="component" value="Unassembled WGS sequence"/>
</dbReference>
<dbReference type="SUPFAM" id="SSF52374">
    <property type="entry name" value="Nucleotidylyl transferase"/>
    <property type="match status" value="1"/>
</dbReference>
<evidence type="ECO:0000313" key="4">
    <source>
        <dbReference type="EMBL" id="PLR84099.1"/>
    </source>
</evidence>
<dbReference type="Gene3D" id="3.40.50.620">
    <property type="entry name" value="HUPs"/>
    <property type="match status" value="1"/>
</dbReference>
<dbReference type="GO" id="GO:0005737">
    <property type="term" value="C:cytoplasm"/>
    <property type="evidence" value="ECO:0007669"/>
    <property type="project" value="UniProtKB-SubCell"/>
</dbReference>
<evidence type="ECO:0000256" key="1">
    <source>
        <dbReference type="ARBA" id="ARBA00022598"/>
    </source>
</evidence>
<dbReference type="GO" id="GO:0016740">
    <property type="term" value="F:transferase activity"/>
    <property type="evidence" value="ECO:0007669"/>
    <property type="project" value="UniProtKB-KW"/>
</dbReference>
<reference evidence="4 6" key="1">
    <citation type="submission" date="2017-11" db="EMBL/GenBank/DDBJ databases">
        <title>Comparitive Functional Genomics of Dry Heat Resistant strains isolated from the Viking Spacecraft.</title>
        <authorList>
            <person name="Seuylemezian A."/>
            <person name="Cooper K."/>
            <person name="Vaishampayan P."/>
        </authorList>
    </citation>
    <scope>NUCLEOTIDE SEQUENCE [LARGE SCALE GENOMIC DNA]</scope>
    <source>
        <strain evidence="4 6">M4.6</strain>
    </source>
</reference>
<protein>
    <recommendedName>
        <fullName evidence="3">tRNA(Met) cytidine acetate ligase</fullName>
        <ecNumber evidence="3">6.3.4.-</ecNumber>
    </recommendedName>
</protein>
<keyword evidence="3" id="KW-0963">Cytoplasm</keyword>
<dbReference type="AlphaFoldDB" id="A0A2N5GNS5"/>
<feature type="binding site" evidence="3">
    <location>
        <begin position="7"/>
        <end position="20"/>
    </location>
    <ligand>
        <name>ATP</name>
        <dbReference type="ChEBI" id="CHEBI:30616"/>
    </ligand>
</feature>
<evidence type="ECO:0000313" key="7">
    <source>
        <dbReference type="Proteomes" id="UP000235114"/>
    </source>
</evidence>
<keyword evidence="3" id="KW-0694">RNA-binding</keyword>
<dbReference type="InterPro" id="IPR014729">
    <property type="entry name" value="Rossmann-like_a/b/a_fold"/>
</dbReference>
<name>A0A2N5GNS5_9BACI</name>
<dbReference type="EMBL" id="PGVD01000033">
    <property type="protein sequence ID" value="PLR96255.1"/>
    <property type="molecule type" value="Genomic_DNA"/>
</dbReference>
<dbReference type="HAMAP" id="MF_01539">
    <property type="entry name" value="TmcAL"/>
    <property type="match status" value="1"/>
</dbReference>
<evidence type="ECO:0000313" key="6">
    <source>
        <dbReference type="Proteomes" id="UP000234951"/>
    </source>
</evidence>
<dbReference type="EMBL" id="PGVA01000014">
    <property type="protein sequence ID" value="PLR84099.1"/>
    <property type="molecule type" value="Genomic_DNA"/>
</dbReference>
<dbReference type="Proteomes" id="UP000234951">
    <property type="component" value="Unassembled WGS sequence"/>
</dbReference>
<dbReference type="GO" id="GO:0016879">
    <property type="term" value="F:ligase activity, forming carbon-nitrogen bonds"/>
    <property type="evidence" value="ECO:0007669"/>
    <property type="project" value="UniProtKB-UniRule"/>
</dbReference>